<evidence type="ECO:0000259" key="3">
    <source>
        <dbReference type="Pfam" id="PF02371"/>
    </source>
</evidence>
<dbReference type="InterPro" id="IPR003346">
    <property type="entry name" value="Transposase_20"/>
</dbReference>
<evidence type="ECO:0000313" key="4">
    <source>
        <dbReference type="EMBL" id="MBC9176798.1"/>
    </source>
</evidence>
<protein>
    <submittedName>
        <fullName evidence="4">IS110 family transposase</fullName>
    </submittedName>
</protein>
<feature type="domain" description="Transposase IS116/IS110/IS902 C-terminal" evidence="3">
    <location>
        <begin position="230"/>
        <end position="303"/>
    </location>
</feature>
<gene>
    <name evidence="4" type="ORF">IBL25_07555</name>
</gene>
<evidence type="ECO:0000259" key="2">
    <source>
        <dbReference type="Pfam" id="PF01548"/>
    </source>
</evidence>
<reference evidence="4 5" key="1">
    <citation type="journal article" date="2009" name="Int. J. Syst. Evol. Microbiol.">
        <title>Transfer of Teichococcus ludipueritiae and Muricoccus roseus to the genus Roseomonas, as Roseomonas ludipueritiae comb. nov. and Roseomonas rosea comb. nov., respectively, and emended description of the genus Roseomonas.</title>
        <authorList>
            <person name="Sanchez-Porro C."/>
            <person name="Gallego V."/>
            <person name="Busse H.J."/>
            <person name="Kampfer P."/>
            <person name="Ventosa A."/>
        </authorList>
    </citation>
    <scope>NUCLEOTIDE SEQUENCE [LARGE SCALE GENOMIC DNA]</scope>
    <source>
        <strain evidence="4 5">DSM 14915</strain>
    </source>
</reference>
<dbReference type="Pfam" id="PF02371">
    <property type="entry name" value="Transposase_20"/>
    <property type="match status" value="1"/>
</dbReference>
<dbReference type="PANTHER" id="PTHR33055:SF3">
    <property type="entry name" value="PUTATIVE TRANSPOSASE FOR IS117-RELATED"/>
    <property type="match status" value="1"/>
</dbReference>
<dbReference type="PANTHER" id="PTHR33055">
    <property type="entry name" value="TRANSPOSASE FOR INSERTION SEQUENCE ELEMENT IS1111A"/>
    <property type="match status" value="1"/>
</dbReference>
<accession>A0ABR7R502</accession>
<dbReference type="Pfam" id="PF01548">
    <property type="entry name" value="DEDD_Tnp_IS110"/>
    <property type="match status" value="1"/>
</dbReference>
<evidence type="ECO:0000256" key="1">
    <source>
        <dbReference type="SAM" id="Coils"/>
    </source>
</evidence>
<feature type="domain" description="Transposase IS110-like N-terminal" evidence="2">
    <location>
        <begin position="9"/>
        <end position="156"/>
    </location>
</feature>
<dbReference type="EMBL" id="JACTUZ010000020">
    <property type="protein sequence ID" value="MBC9176798.1"/>
    <property type="molecule type" value="Genomic_DNA"/>
</dbReference>
<evidence type="ECO:0000313" key="5">
    <source>
        <dbReference type="Proteomes" id="UP000603940"/>
    </source>
</evidence>
<keyword evidence="5" id="KW-1185">Reference proteome</keyword>
<comment type="caution">
    <text evidence="4">The sequence shown here is derived from an EMBL/GenBank/DDBJ whole genome shotgun (WGS) entry which is preliminary data.</text>
</comment>
<sequence length="372" mass="41763">MQEECEVYVGLDTSKLKISVALAEAGRDGEVRFFGDIDATPEAVERLVRKLAKRHGRLAFAYEAGPTGYGLQRQIAALGQDCVVVAPSLIPKRPGERVKTNRRDALTLAKLHRAGELTPVWVPDPAHEAVRELVRARETAMEELRSARQHLQSFLLRHGRVFAGRTAWSRAHTRWLSEQAFEHPAQHLVLAEYRQAILDAEARLERLTRQVTEAVASWSMAPVIAAYQALRGVAFLTAVTFAAEIGDVRRFDSPRQLMAYLGLVPSENSTGERVRRGSITKAGNSRARRVLIEGAWTYRFRARMSRLLQERQAGLPKLVCEIAWKAQLRLCSRYRKLMAHGKRQSVVTTAIAREMAAFLWAIGREVKPNLAS</sequence>
<dbReference type="InterPro" id="IPR002525">
    <property type="entry name" value="Transp_IS110-like_N"/>
</dbReference>
<organism evidence="4 5">
    <name type="scientific">Pseudoroseomonas ludipueritiae</name>
    <dbReference type="NCBI Taxonomy" id="198093"/>
    <lineage>
        <taxon>Bacteria</taxon>
        <taxon>Pseudomonadati</taxon>
        <taxon>Pseudomonadota</taxon>
        <taxon>Alphaproteobacteria</taxon>
        <taxon>Acetobacterales</taxon>
        <taxon>Acetobacteraceae</taxon>
        <taxon>Pseudoroseomonas</taxon>
    </lineage>
</organism>
<dbReference type="InterPro" id="IPR047650">
    <property type="entry name" value="Transpos_IS110"/>
</dbReference>
<dbReference type="RefSeq" id="WP_187777969.1">
    <property type="nucleotide sequence ID" value="NZ_JACTUZ010000020.1"/>
</dbReference>
<name>A0ABR7R502_9PROT</name>
<dbReference type="Proteomes" id="UP000603940">
    <property type="component" value="Unassembled WGS sequence"/>
</dbReference>
<feature type="coiled-coil region" evidence="1">
    <location>
        <begin position="190"/>
        <end position="217"/>
    </location>
</feature>
<keyword evidence="1" id="KW-0175">Coiled coil</keyword>
<dbReference type="NCBIfam" id="NF033542">
    <property type="entry name" value="transpos_IS110"/>
    <property type="match status" value="1"/>
</dbReference>
<proteinExistence type="predicted"/>